<name>A0ABS8THI8_DATST</name>
<keyword evidence="1" id="KW-0802">TPR repeat</keyword>
<reference evidence="2 3" key="1">
    <citation type="journal article" date="2021" name="BMC Genomics">
        <title>Datura genome reveals duplications of psychoactive alkaloid biosynthetic genes and high mutation rate following tissue culture.</title>
        <authorList>
            <person name="Rajewski A."/>
            <person name="Carter-House D."/>
            <person name="Stajich J."/>
            <person name="Litt A."/>
        </authorList>
    </citation>
    <scope>NUCLEOTIDE SEQUENCE [LARGE SCALE GENOMIC DNA]</scope>
    <source>
        <strain evidence="2">AR-01</strain>
    </source>
</reference>
<dbReference type="PROSITE" id="PS50005">
    <property type="entry name" value="TPR"/>
    <property type="match status" value="1"/>
</dbReference>
<dbReference type="Gene3D" id="3.40.30.10">
    <property type="entry name" value="Glutaredoxin"/>
    <property type="match status" value="1"/>
</dbReference>
<sequence length="393" mass="43365">MPVRQDTETGMASKSSKTDVLGSGTGYYGHGSIMRVAALVRKQAVLSVGLTPVLPVTRLGNENYKRGHFVEALNLYDKAIAIFRAMRCLPHCTGGALIGLEAVRAGGEGMRKKPLGWDPSYGRAHHRLDLCYLGSGIHLAYFALCDVSNLILVRLLVALGQVEKARSHICFQGHQPDQVELQKVKGGNTLASAIDARRAGDWTSTLREATQPLLLEQMRLLRAEALLKLHQVEDAELSLSVTRKHETSTESSQSKIFGMLSEAYVFFVQAQIDLALGRFENAVSAVERAGQIDPRNIEVSVFLNNARLVGRARTRGNDLFKFEEKSVDSTAIELSVSSQTILKVDVEESPLIANAENVRIVPTFKIYKRGSHARRWICPSQEVLESSVRHYSI</sequence>
<dbReference type="Proteomes" id="UP000823775">
    <property type="component" value="Unassembled WGS sequence"/>
</dbReference>
<evidence type="ECO:0000313" key="3">
    <source>
        <dbReference type="Proteomes" id="UP000823775"/>
    </source>
</evidence>
<dbReference type="InterPro" id="IPR044534">
    <property type="entry name" value="TTL1-4"/>
</dbReference>
<organism evidence="2 3">
    <name type="scientific">Datura stramonium</name>
    <name type="common">Jimsonweed</name>
    <name type="synonym">Common thornapple</name>
    <dbReference type="NCBI Taxonomy" id="4076"/>
    <lineage>
        <taxon>Eukaryota</taxon>
        <taxon>Viridiplantae</taxon>
        <taxon>Streptophyta</taxon>
        <taxon>Embryophyta</taxon>
        <taxon>Tracheophyta</taxon>
        <taxon>Spermatophyta</taxon>
        <taxon>Magnoliopsida</taxon>
        <taxon>eudicotyledons</taxon>
        <taxon>Gunneridae</taxon>
        <taxon>Pentapetalae</taxon>
        <taxon>asterids</taxon>
        <taxon>lamiids</taxon>
        <taxon>Solanales</taxon>
        <taxon>Solanaceae</taxon>
        <taxon>Solanoideae</taxon>
        <taxon>Datureae</taxon>
        <taxon>Datura</taxon>
    </lineage>
</organism>
<dbReference type="SUPFAM" id="SSF52833">
    <property type="entry name" value="Thioredoxin-like"/>
    <property type="match status" value="1"/>
</dbReference>
<evidence type="ECO:0000256" key="1">
    <source>
        <dbReference type="PROSITE-ProRule" id="PRU00339"/>
    </source>
</evidence>
<gene>
    <name evidence="2" type="ORF">HAX54_010589</name>
</gene>
<evidence type="ECO:0000313" key="2">
    <source>
        <dbReference type="EMBL" id="MCD7470608.1"/>
    </source>
</evidence>
<protein>
    <submittedName>
        <fullName evidence="2">Uncharacterized protein</fullName>
    </submittedName>
</protein>
<keyword evidence="3" id="KW-1185">Reference proteome</keyword>
<comment type="caution">
    <text evidence="2">The sequence shown here is derived from an EMBL/GenBank/DDBJ whole genome shotgun (WGS) entry which is preliminary data.</text>
</comment>
<proteinExistence type="predicted"/>
<feature type="repeat" description="TPR" evidence="1">
    <location>
        <begin position="263"/>
        <end position="296"/>
    </location>
</feature>
<dbReference type="CDD" id="cd02947">
    <property type="entry name" value="TRX_family"/>
    <property type="match status" value="1"/>
</dbReference>
<dbReference type="PANTHER" id="PTHR46050">
    <property type="entry name" value="TPR REPEAT-CONTAINING THIOREDOXIN"/>
    <property type="match status" value="1"/>
</dbReference>
<dbReference type="SMART" id="SM00028">
    <property type="entry name" value="TPR"/>
    <property type="match status" value="2"/>
</dbReference>
<dbReference type="SUPFAM" id="SSF48452">
    <property type="entry name" value="TPR-like"/>
    <property type="match status" value="1"/>
</dbReference>
<dbReference type="Gene3D" id="1.25.40.10">
    <property type="entry name" value="Tetratricopeptide repeat domain"/>
    <property type="match status" value="1"/>
</dbReference>
<dbReference type="InterPro" id="IPR036249">
    <property type="entry name" value="Thioredoxin-like_sf"/>
</dbReference>
<dbReference type="PANTHER" id="PTHR46050:SF3">
    <property type="entry name" value="TPR REPEAT-CONTAINING THIOREDOXIN TTL1"/>
    <property type="match status" value="1"/>
</dbReference>
<dbReference type="InterPro" id="IPR019734">
    <property type="entry name" value="TPR_rpt"/>
</dbReference>
<dbReference type="EMBL" id="JACEIK010001588">
    <property type="protein sequence ID" value="MCD7470608.1"/>
    <property type="molecule type" value="Genomic_DNA"/>
</dbReference>
<dbReference type="InterPro" id="IPR011990">
    <property type="entry name" value="TPR-like_helical_dom_sf"/>
</dbReference>
<accession>A0ABS8THI8</accession>